<sequence length="154" mass="17987">MNIRIYSWLLIVVCFGVRATDEKNDEFQNYVHHNVTNPSLKKVAFEAEIIWDELLSIYGDKNNQISELDARNFMVELVSIEMCLRRLQSKLVSEPSIKAEYLDTIDNSFEYVKAQNYIYQTIGIDYQDTIISLLPKRTCGDHLTQDEIENIKET</sequence>
<evidence type="ECO:0000313" key="1">
    <source>
        <dbReference type="EMBL" id="PSU21447.1"/>
    </source>
</evidence>
<evidence type="ECO:0000313" key="2">
    <source>
        <dbReference type="Proteomes" id="UP000240254"/>
    </source>
</evidence>
<dbReference type="OrthoDB" id="5918314at2"/>
<name>A0A2T3IEB4_9GAMM</name>
<accession>A0A2T3IEB4</accession>
<organism evidence="1 2">
    <name type="scientific">Photobacterium aquimaris</name>
    <dbReference type="NCBI Taxonomy" id="512643"/>
    <lineage>
        <taxon>Bacteria</taxon>
        <taxon>Pseudomonadati</taxon>
        <taxon>Pseudomonadota</taxon>
        <taxon>Gammaproteobacteria</taxon>
        <taxon>Vibrionales</taxon>
        <taxon>Vibrionaceae</taxon>
        <taxon>Photobacterium</taxon>
    </lineage>
</organism>
<gene>
    <name evidence="1" type="ORF">CTM88_20765</name>
</gene>
<dbReference type="AlphaFoldDB" id="A0A2T3IEB4"/>
<comment type="caution">
    <text evidence="1">The sequence shown here is derived from an EMBL/GenBank/DDBJ whole genome shotgun (WGS) entry which is preliminary data.</text>
</comment>
<protein>
    <submittedName>
        <fullName evidence="1">Uncharacterized protein</fullName>
    </submittedName>
</protein>
<dbReference type="RefSeq" id="WP_107272744.1">
    <property type="nucleotide sequence ID" value="NZ_LZFA01000061.1"/>
</dbReference>
<dbReference type="EMBL" id="PYMK01000047">
    <property type="protein sequence ID" value="PSU21447.1"/>
    <property type="molecule type" value="Genomic_DNA"/>
</dbReference>
<proteinExistence type="predicted"/>
<reference evidence="1 2" key="1">
    <citation type="submission" date="2018-03" db="EMBL/GenBank/DDBJ databases">
        <title>Whole genome sequencing of Histamine producing bacteria.</title>
        <authorList>
            <person name="Butler K."/>
        </authorList>
    </citation>
    <scope>NUCLEOTIDE SEQUENCE [LARGE SCALE GENOMIC DNA]</scope>
    <source>
        <strain evidence="1 2">BS2</strain>
    </source>
</reference>
<dbReference type="Proteomes" id="UP000240254">
    <property type="component" value="Unassembled WGS sequence"/>
</dbReference>